<evidence type="ECO:0000259" key="3">
    <source>
        <dbReference type="Pfam" id="PF13649"/>
    </source>
</evidence>
<dbReference type="RefSeq" id="WP_118325254.1">
    <property type="nucleotide sequence ID" value="NZ_CATXNH010000065.1"/>
</dbReference>
<name>A0A395W758_9FIRM</name>
<evidence type="ECO:0000313" key="6">
    <source>
        <dbReference type="Proteomes" id="UP000265489"/>
    </source>
</evidence>
<evidence type="ECO:0000313" key="4">
    <source>
        <dbReference type="EMBL" id="RGU91216.1"/>
    </source>
</evidence>
<dbReference type="EMBL" id="QSAT01000020">
    <property type="protein sequence ID" value="RGW74869.1"/>
    <property type="molecule type" value="Genomic_DNA"/>
</dbReference>
<sequence>MIYNTLAHYYDALVKDEEASREWVSWIESELAPCDCLELACGSGEITEMLALKGYTMTALDLSEEMVKQAKSKNLEGSIEFLCQDMRHLNNLGSYSGIFCLCDSFNYILEKEEIDAFFHEVSQHLKSNGLFFFDTHSLDRLEEFDSEYNETGAFEDGCQYQWSIMAEDDYVYQDFAFYMKDKVIQEHHIQRVYDPKWLTETLSKYFEILKVTTDFDIEGIAPGEKYFYVCRKKVQE</sequence>
<evidence type="ECO:0000256" key="1">
    <source>
        <dbReference type="ARBA" id="ARBA00022603"/>
    </source>
</evidence>
<dbReference type="PANTHER" id="PTHR43861">
    <property type="entry name" value="TRANS-ACONITATE 2-METHYLTRANSFERASE-RELATED"/>
    <property type="match status" value="1"/>
</dbReference>
<dbReference type="Pfam" id="PF13649">
    <property type="entry name" value="Methyltransf_25"/>
    <property type="match status" value="1"/>
</dbReference>
<dbReference type="GO" id="GO:0008168">
    <property type="term" value="F:methyltransferase activity"/>
    <property type="evidence" value="ECO:0007669"/>
    <property type="project" value="UniProtKB-KW"/>
</dbReference>
<dbReference type="PANTHER" id="PTHR43861:SF1">
    <property type="entry name" value="TRANS-ACONITATE 2-METHYLTRANSFERASE"/>
    <property type="match status" value="1"/>
</dbReference>
<dbReference type="GO" id="GO:0032259">
    <property type="term" value="P:methylation"/>
    <property type="evidence" value="ECO:0007669"/>
    <property type="project" value="UniProtKB-KW"/>
</dbReference>
<dbReference type="EMBL" id="QRYQ01000012">
    <property type="protein sequence ID" value="RGU91216.1"/>
    <property type="molecule type" value="Genomic_DNA"/>
</dbReference>
<dbReference type="GeneID" id="66580013"/>
<dbReference type="InterPro" id="IPR029063">
    <property type="entry name" value="SAM-dependent_MTases_sf"/>
</dbReference>
<comment type="caution">
    <text evidence="4">The sequence shown here is derived from an EMBL/GenBank/DDBJ whole genome shotgun (WGS) entry which is preliminary data.</text>
</comment>
<evidence type="ECO:0000313" key="7">
    <source>
        <dbReference type="Proteomes" id="UP000284651"/>
    </source>
</evidence>
<evidence type="ECO:0000256" key="2">
    <source>
        <dbReference type="ARBA" id="ARBA00022679"/>
    </source>
</evidence>
<proteinExistence type="predicted"/>
<dbReference type="Gene3D" id="2.20.25.110">
    <property type="entry name" value="S-adenosyl-L-methionine-dependent methyltransferases"/>
    <property type="match status" value="1"/>
</dbReference>
<dbReference type="SUPFAM" id="SSF53335">
    <property type="entry name" value="S-adenosyl-L-methionine-dependent methyltransferases"/>
    <property type="match status" value="1"/>
</dbReference>
<organism evidence="4 6">
    <name type="scientific">Holdemanella biformis</name>
    <dbReference type="NCBI Taxonomy" id="1735"/>
    <lineage>
        <taxon>Bacteria</taxon>
        <taxon>Bacillati</taxon>
        <taxon>Bacillota</taxon>
        <taxon>Erysipelotrichia</taxon>
        <taxon>Erysipelotrichales</taxon>
        <taxon>Erysipelotrichaceae</taxon>
        <taxon>Holdemanella</taxon>
    </lineage>
</organism>
<gene>
    <name evidence="5" type="ORF">DWV56_07110</name>
    <name evidence="4" type="ORF">DWW32_07080</name>
</gene>
<dbReference type="AlphaFoldDB" id="A0A395W758"/>
<evidence type="ECO:0000313" key="5">
    <source>
        <dbReference type="EMBL" id="RGW74869.1"/>
    </source>
</evidence>
<dbReference type="Proteomes" id="UP000265489">
    <property type="component" value="Unassembled WGS sequence"/>
</dbReference>
<feature type="domain" description="Methyltransferase" evidence="3">
    <location>
        <begin position="37"/>
        <end position="129"/>
    </location>
</feature>
<dbReference type="Gene3D" id="3.40.50.150">
    <property type="entry name" value="Vaccinia Virus protein VP39"/>
    <property type="match status" value="1"/>
</dbReference>
<keyword evidence="2 4" id="KW-0808">Transferase</keyword>
<accession>A0A395W758</accession>
<protein>
    <submittedName>
        <fullName evidence="4">Class I SAM-dependent methyltransferase</fullName>
    </submittedName>
</protein>
<dbReference type="InterPro" id="IPR041698">
    <property type="entry name" value="Methyltransf_25"/>
</dbReference>
<keyword evidence="1 4" id="KW-0489">Methyltransferase</keyword>
<dbReference type="Proteomes" id="UP000284651">
    <property type="component" value="Unassembled WGS sequence"/>
</dbReference>
<dbReference type="CDD" id="cd02440">
    <property type="entry name" value="AdoMet_MTases"/>
    <property type="match status" value="1"/>
</dbReference>
<reference evidence="6 7" key="1">
    <citation type="submission" date="2018-08" db="EMBL/GenBank/DDBJ databases">
        <title>A genome reference for cultivated species of the human gut microbiota.</title>
        <authorList>
            <person name="Zou Y."/>
            <person name="Xue W."/>
            <person name="Luo G."/>
        </authorList>
    </citation>
    <scope>NUCLEOTIDE SEQUENCE [LARGE SCALE GENOMIC DNA]</scope>
    <source>
        <strain evidence="5 7">AF10-31</strain>
        <strain evidence="4 6">AF15-20</strain>
    </source>
</reference>